<dbReference type="InterPro" id="IPR025293">
    <property type="entry name" value="YfiR/HmsC-like"/>
</dbReference>
<organism evidence="1 2">
    <name type="scientific">Desulfococcus multivorans DSM 2059</name>
    <dbReference type="NCBI Taxonomy" id="1121405"/>
    <lineage>
        <taxon>Bacteria</taxon>
        <taxon>Pseudomonadati</taxon>
        <taxon>Thermodesulfobacteriota</taxon>
        <taxon>Desulfobacteria</taxon>
        <taxon>Desulfobacterales</taxon>
        <taxon>Desulfococcaceae</taxon>
        <taxon>Desulfococcus</taxon>
    </lineage>
</organism>
<proteinExistence type="predicted"/>
<sequence>MLLRGTRLISTGHRRAGLKIWAILFCLTAWLPGVVSGETLSGAEYKVKLGFVYHFIRFTQWPPETFPSSDSPINLCIASTNPAADMLFSLQDRVVKGRRIDVRKIAADESLDACQILFIASDDETFVAPTLGMVRKPGILSIGEIKGFTRMGGVINFFVNRNQLRFEVNLDAAESAGLKFSSQLLMSADIVQKREE</sequence>
<keyword evidence="2" id="KW-1185">Reference proteome</keyword>
<evidence type="ECO:0000313" key="2">
    <source>
        <dbReference type="Proteomes" id="UP000014977"/>
    </source>
</evidence>
<dbReference type="Pfam" id="PF13689">
    <property type="entry name" value="DUF4154"/>
    <property type="match status" value="1"/>
</dbReference>
<evidence type="ECO:0000313" key="1">
    <source>
        <dbReference type="EMBL" id="EPR40023.1"/>
    </source>
</evidence>
<dbReference type="STRING" id="897.B2D07_13455"/>
<reference evidence="1 2" key="1">
    <citation type="journal article" date="2013" name="Genome Announc.">
        <title>Draft genome sequences for three mercury-methylating, sulfate-reducing bacteria.</title>
        <authorList>
            <person name="Brown S.D."/>
            <person name="Hurt R.A.Jr."/>
            <person name="Gilmour C.C."/>
            <person name="Elias D.A."/>
        </authorList>
    </citation>
    <scope>NUCLEOTIDE SEQUENCE [LARGE SCALE GENOMIC DNA]</scope>
    <source>
        <strain evidence="1 2">DSM 2059</strain>
    </source>
</reference>
<dbReference type="AlphaFoldDB" id="S7V5Y2"/>
<protein>
    <recommendedName>
        <fullName evidence="3">Transmembrane protein</fullName>
    </recommendedName>
</protein>
<dbReference type="eggNOG" id="ENOG5032YBM">
    <property type="taxonomic scope" value="Bacteria"/>
</dbReference>
<accession>S7V5Y2</accession>
<dbReference type="Proteomes" id="UP000014977">
    <property type="component" value="Unassembled WGS sequence"/>
</dbReference>
<comment type="caution">
    <text evidence="1">The sequence shown here is derived from an EMBL/GenBank/DDBJ whole genome shotgun (WGS) entry which is preliminary data.</text>
</comment>
<evidence type="ECO:0008006" key="3">
    <source>
        <dbReference type="Google" id="ProtNLM"/>
    </source>
</evidence>
<gene>
    <name evidence="1" type="ORF">dsmv_2452</name>
</gene>
<dbReference type="EMBL" id="ATHJ01000086">
    <property type="protein sequence ID" value="EPR40023.1"/>
    <property type="molecule type" value="Genomic_DNA"/>
</dbReference>
<name>S7V5Y2_DESML</name>